<dbReference type="EMBL" id="CM035416">
    <property type="protein sequence ID" value="KAH7425890.1"/>
    <property type="molecule type" value="Genomic_DNA"/>
</dbReference>
<evidence type="ECO:0008006" key="4">
    <source>
        <dbReference type="Google" id="ProtNLM"/>
    </source>
</evidence>
<feature type="compositionally biased region" description="Basic and acidic residues" evidence="1">
    <location>
        <begin position="483"/>
        <end position="499"/>
    </location>
</feature>
<evidence type="ECO:0000313" key="3">
    <source>
        <dbReference type="Proteomes" id="UP000825935"/>
    </source>
</evidence>
<evidence type="ECO:0000256" key="1">
    <source>
        <dbReference type="SAM" id="MobiDB-lite"/>
    </source>
</evidence>
<feature type="region of interest" description="Disordered" evidence="1">
    <location>
        <begin position="227"/>
        <end position="283"/>
    </location>
</feature>
<feature type="compositionally biased region" description="Basic and acidic residues" evidence="1">
    <location>
        <begin position="251"/>
        <end position="261"/>
    </location>
</feature>
<feature type="region of interest" description="Disordered" evidence="1">
    <location>
        <begin position="483"/>
        <end position="509"/>
    </location>
</feature>
<name>A0A8T2TUF0_CERRI</name>
<sequence>MVSPTTLNAGCKKIRCPKCTALFLAPVKTVFKCPICACSLSALQAVASSFHPIVRGKCGQTDVAAAVENSKKDIKEQDTADSKDGTLIQTDTCMHHQGAKVGTSLTLVQNLDQLLKNEIKEGFELHESDLYKHESASIDGAADNIYKNVHATETSSGFSDYNFGIIKKETAEHGFAEKGGVHFNKGHLQESQAAGCELSFRYSLIGSLPLQSDKTLSKLIRSEVSSSDITSSNTDASDVSSHAPFRIRKLNTQEENSRQTDDDSYSFNSDVESGEGSEADFNFLSPWADDHQDKIQSDSGKSGLIQDHLEQAVIESSHQLQLLEIVEGPTSKQKVIAIIEKEEESDGCMETSAFNHSSQTIDLGKRTSFASIHENCDLEEDISRQGLECSRKKLDIVPDIGEEVNSKLNSDVDKNDQKICSKNGKSSSQFCIEDKNLSLNISNSDKPPRYGDAQNSYVFMDVTSFPSLNNCNMSVATSRDIPSRKHDVLGSPSRHDNIPAKKTQKGPDITQSVFNSGGLGLEDASARVIVLETIKHDHPPVPRSCTTSHLISNSSRDLNVCVELGTKDKSMPDTEMEDDLYNYYVINEWQYMNEKSAPCKSNHQDSMQSSYHSNPYQIRGESRLFSDYIPKKDLDTRSQPIVFTGHCVSNHCNVKPVNCNHMCSHPVPSPPLIMPCALQNHSMSSVGSHILHSACMPVCQHQQQLLQTHACHSCAVHLSHSGPVCSNFRYADNLRCQRCNVPVHTSPNSLMGCSQAPTNVLQVRQTLCKTDTRLHAAYTKKASQLAPLPRAGAYPYYACKECSNILEVPLNLSPTVVVKKLRCSVCGRISKFSDKVHVKQRRLASELSSRELFSNFETGDLRIQYDISHDDKVLKPTSSQNSEEVSDQVCSVFDVGSALSFKRSEVSCGEPDHLRGKLGGTTNGRCLSCSENSRSITDVMSKMGKELGPVGNVRVQRKNQDVGASLHGSVKEQNKELMFGAPIISDGESLNQIEGRNHSQENIQIQTLGQITVLDNRKQNPGNRGKSPGSPLIILLNQGSTRFMINSGSSKHSGSAGWASASDALALDCRGRRRCPTKKLNNLQFRSSLMRIGPKCVARLFRRNLRDTCESRAVKSSAFRM</sequence>
<reference evidence="2" key="1">
    <citation type="submission" date="2021-08" db="EMBL/GenBank/DDBJ databases">
        <title>WGS assembly of Ceratopteris richardii.</title>
        <authorList>
            <person name="Marchant D.B."/>
            <person name="Chen G."/>
            <person name="Jenkins J."/>
            <person name="Shu S."/>
            <person name="Leebens-Mack J."/>
            <person name="Grimwood J."/>
            <person name="Schmutz J."/>
            <person name="Soltis P."/>
            <person name="Soltis D."/>
            <person name="Chen Z.-H."/>
        </authorList>
    </citation>
    <scope>NUCLEOTIDE SEQUENCE</scope>
    <source>
        <strain evidence="2">Whitten #5841</strain>
        <tissue evidence="2">Leaf</tissue>
    </source>
</reference>
<dbReference type="Proteomes" id="UP000825935">
    <property type="component" value="Chromosome 11"/>
</dbReference>
<proteinExistence type="predicted"/>
<comment type="caution">
    <text evidence="2">The sequence shown here is derived from an EMBL/GenBank/DDBJ whole genome shotgun (WGS) entry which is preliminary data.</text>
</comment>
<keyword evidence="3" id="KW-1185">Reference proteome</keyword>
<accession>A0A8T2TUF0</accession>
<protein>
    <recommendedName>
        <fullName evidence="4">Zinc-ribbon domain-containing protein</fullName>
    </recommendedName>
</protein>
<gene>
    <name evidence="2" type="ORF">KP509_11G076400</name>
</gene>
<dbReference type="AlphaFoldDB" id="A0A8T2TUF0"/>
<feature type="compositionally biased region" description="Polar residues" evidence="1">
    <location>
        <begin position="227"/>
        <end position="240"/>
    </location>
</feature>
<evidence type="ECO:0000313" key="2">
    <source>
        <dbReference type="EMBL" id="KAH7425890.1"/>
    </source>
</evidence>
<organism evidence="2 3">
    <name type="scientific">Ceratopteris richardii</name>
    <name type="common">Triangle waterfern</name>
    <dbReference type="NCBI Taxonomy" id="49495"/>
    <lineage>
        <taxon>Eukaryota</taxon>
        <taxon>Viridiplantae</taxon>
        <taxon>Streptophyta</taxon>
        <taxon>Embryophyta</taxon>
        <taxon>Tracheophyta</taxon>
        <taxon>Polypodiopsida</taxon>
        <taxon>Polypodiidae</taxon>
        <taxon>Polypodiales</taxon>
        <taxon>Pteridineae</taxon>
        <taxon>Pteridaceae</taxon>
        <taxon>Parkerioideae</taxon>
        <taxon>Ceratopteris</taxon>
    </lineage>
</organism>